<sequence length="47" mass="5308">MYYSKRAVSVSERSEPNANNKKHKNIYIEYTSYTQTAYAATSAAALD</sequence>
<evidence type="ECO:0000313" key="1">
    <source>
        <dbReference type="EMBL" id="QHU13425.1"/>
    </source>
</evidence>
<reference evidence="1" key="1">
    <citation type="journal article" date="2020" name="Nature">
        <title>Giant virus diversity and host interactions through global metagenomics.</title>
        <authorList>
            <person name="Schulz F."/>
            <person name="Roux S."/>
            <person name="Paez-Espino D."/>
            <person name="Jungbluth S."/>
            <person name="Walsh D.A."/>
            <person name="Denef V.J."/>
            <person name="McMahon K.D."/>
            <person name="Konstantinidis K.T."/>
            <person name="Eloe-Fadrosh E.A."/>
            <person name="Kyrpides N.C."/>
            <person name="Woyke T."/>
        </authorList>
    </citation>
    <scope>NUCLEOTIDE SEQUENCE</scope>
    <source>
        <strain evidence="1">GVMAG-S-1101178-73</strain>
    </source>
</reference>
<accession>A0A6C0K5T7</accession>
<organism evidence="1">
    <name type="scientific">viral metagenome</name>
    <dbReference type="NCBI Taxonomy" id="1070528"/>
    <lineage>
        <taxon>unclassified sequences</taxon>
        <taxon>metagenomes</taxon>
        <taxon>organismal metagenomes</taxon>
    </lineage>
</organism>
<dbReference type="EMBL" id="MN740820">
    <property type="protein sequence ID" value="QHU13425.1"/>
    <property type="molecule type" value="Genomic_DNA"/>
</dbReference>
<protein>
    <submittedName>
        <fullName evidence="1">Uncharacterized protein</fullName>
    </submittedName>
</protein>
<proteinExistence type="predicted"/>
<name>A0A6C0K5T7_9ZZZZ</name>
<dbReference type="AlphaFoldDB" id="A0A6C0K5T7"/>